<keyword evidence="3" id="KW-1185">Reference proteome</keyword>
<dbReference type="Proteomes" id="UP000244677">
    <property type="component" value="Chromosome"/>
</dbReference>
<reference evidence="2 3" key="1">
    <citation type="submission" date="2017-04" db="EMBL/GenBank/DDBJ databases">
        <title>Complete genome sequence of Flavobacterium kingsejong AJ004.</title>
        <authorList>
            <person name="Lee P.C."/>
        </authorList>
    </citation>
    <scope>NUCLEOTIDE SEQUENCE [LARGE SCALE GENOMIC DNA]</scope>
    <source>
        <strain evidence="2 3">AJ004</strain>
    </source>
</reference>
<evidence type="ECO:0008006" key="4">
    <source>
        <dbReference type="Google" id="ProtNLM"/>
    </source>
</evidence>
<organism evidence="2 3">
    <name type="scientific">Flavobacterium kingsejongi</name>
    <dbReference type="NCBI Taxonomy" id="1678728"/>
    <lineage>
        <taxon>Bacteria</taxon>
        <taxon>Pseudomonadati</taxon>
        <taxon>Bacteroidota</taxon>
        <taxon>Flavobacteriia</taxon>
        <taxon>Flavobacteriales</taxon>
        <taxon>Flavobacteriaceae</taxon>
        <taxon>Flavobacterium</taxon>
    </lineage>
</organism>
<evidence type="ECO:0000313" key="2">
    <source>
        <dbReference type="EMBL" id="AWG24093.1"/>
    </source>
</evidence>
<dbReference type="InterPro" id="IPR025460">
    <property type="entry name" value="DUF4280"/>
</dbReference>
<dbReference type="OrthoDB" id="1205067at2"/>
<feature type="region of interest" description="Disordered" evidence="1">
    <location>
        <begin position="1"/>
        <end position="26"/>
    </location>
</feature>
<sequence>MENVKANNKEELSQKREERKQEEQVSEGLKLVIDQAKIKCELCTKPEGTLIVNFDTPTTQDKKTATVVEKDMKSLVFTGNCKKSPNMALPCASVMQLGEWQNTGTLLVQDKSPLLKQSTIPCLYGGSTIEITDSGQRSVPANLQAVGAALPPKEETKVKILSAYFAKITKEAGDPIDQETEVYDKNLKKKVKVIKKVTTQKMTLEKISERGLSYQVALVVETEGLSGKKIKIKVRSGKKKVVSDVDATVKLINMKDVEVVTAAANYKTIKPQEEFEVAVDNYANDVKISNAADFKNKAILTLMLNHRTDDLSFELAELILADADKKAFLYIEVKSDEKEVEYKGKAGTEGLTNTFLNEEGQYFELKYKEQPWLITARQERKTGVTEATHCSRIIDEYHKINREHKPSGCTTITNAWCASFVGWCLSQNNFSAQLDPGAFSYGEIKTRYRASAKTVNGKRVPVPEKFDDPVWGKKTDNNKLAVGSVCVVNNKKHVTFAVAKDKNGTHFYGLGGNQGDAVKVSPYSVRNSSVFPIEYTIADEDYELPIYYRELTADTVA</sequence>
<dbReference type="RefSeq" id="WP_108735752.1">
    <property type="nucleotide sequence ID" value="NZ_CP020919.1"/>
</dbReference>
<gene>
    <name evidence="2" type="ORF">FK004_02085</name>
</gene>
<name>A0A2S1LJZ9_9FLAO</name>
<dbReference type="Pfam" id="PF14107">
    <property type="entry name" value="DUF4280"/>
    <property type="match status" value="1"/>
</dbReference>
<dbReference type="KEGG" id="fki:FK004_02085"/>
<proteinExistence type="predicted"/>
<protein>
    <recommendedName>
        <fullName evidence="4">DUF4280 domain-containing protein</fullName>
    </recommendedName>
</protein>
<evidence type="ECO:0000313" key="3">
    <source>
        <dbReference type="Proteomes" id="UP000244677"/>
    </source>
</evidence>
<evidence type="ECO:0000256" key="1">
    <source>
        <dbReference type="SAM" id="MobiDB-lite"/>
    </source>
</evidence>
<dbReference type="AlphaFoldDB" id="A0A2S1LJZ9"/>
<accession>A0A2S1LJZ9</accession>
<feature type="compositionally biased region" description="Basic and acidic residues" evidence="1">
    <location>
        <begin position="7"/>
        <end position="23"/>
    </location>
</feature>
<dbReference type="EMBL" id="CP020919">
    <property type="protein sequence ID" value="AWG24093.1"/>
    <property type="molecule type" value="Genomic_DNA"/>
</dbReference>